<reference evidence="6" key="1">
    <citation type="submission" date="2020-10" db="EMBL/GenBank/DDBJ databases">
        <authorList>
            <person name="Gilroy R."/>
        </authorList>
    </citation>
    <scope>NUCLEOTIDE SEQUENCE</scope>
    <source>
        <strain evidence="6">G3-8215</strain>
    </source>
</reference>
<name>A0A940IJM8_9BACT</name>
<evidence type="ECO:0000256" key="2">
    <source>
        <dbReference type="ARBA" id="ARBA00012588"/>
    </source>
</evidence>
<feature type="domain" description="Starch synthase catalytic" evidence="5">
    <location>
        <begin position="7"/>
        <end position="238"/>
    </location>
</feature>
<dbReference type="AlphaFoldDB" id="A0A940IJM8"/>
<evidence type="ECO:0000313" key="7">
    <source>
        <dbReference type="Proteomes" id="UP000725002"/>
    </source>
</evidence>
<evidence type="ECO:0000313" key="6">
    <source>
        <dbReference type="EMBL" id="MBO8484749.1"/>
    </source>
</evidence>
<dbReference type="Pfam" id="PF08323">
    <property type="entry name" value="Glyco_transf_5"/>
    <property type="match status" value="1"/>
</dbReference>
<accession>A0A940IJM8</accession>
<dbReference type="PANTHER" id="PTHR45825:SF11">
    <property type="entry name" value="ALPHA AMYLASE DOMAIN-CONTAINING PROTEIN"/>
    <property type="match status" value="1"/>
</dbReference>
<gene>
    <name evidence="6" type="ORF">IAB75_11670</name>
</gene>
<dbReference type="Gene3D" id="3.40.50.2000">
    <property type="entry name" value="Glycogen Phosphorylase B"/>
    <property type="match status" value="1"/>
</dbReference>
<reference evidence="6" key="2">
    <citation type="journal article" date="2021" name="PeerJ">
        <title>Extensive microbial diversity within the chicken gut microbiome revealed by metagenomics and culture.</title>
        <authorList>
            <person name="Gilroy R."/>
            <person name="Ravi A."/>
            <person name="Getino M."/>
            <person name="Pursley I."/>
            <person name="Horton D.L."/>
            <person name="Alikhan N.F."/>
            <person name="Baker D."/>
            <person name="Gharbi K."/>
            <person name="Hall N."/>
            <person name="Watson M."/>
            <person name="Adriaenssens E.M."/>
            <person name="Foster-Nyarko E."/>
            <person name="Jarju S."/>
            <person name="Secka A."/>
            <person name="Antonio M."/>
            <person name="Oren A."/>
            <person name="Chaudhuri R.R."/>
            <person name="La Ragione R."/>
            <person name="Hildebrand F."/>
            <person name="Pallen M.J."/>
        </authorList>
    </citation>
    <scope>NUCLEOTIDE SEQUENCE</scope>
    <source>
        <strain evidence="6">G3-8215</strain>
    </source>
</reference>
<sequence>MGDSVKRVLFVNSEIFPYLPQTRISDIGRYLPQGIQERKKEIRSFMPRYGCINERKNQLHEVIRLSGMNIIINDVDRPLVIKVASVAAARMQVYFIDNEDYFHRKHIYHDADGKFFPDNGERAIFFARGVLETVKKLRWAPDIIHCHGWISYVLPAYLKKAYIDDPIFSASKIVLSIYDDINGISFPGDLKGKIAYGGLEASDITLPENPTGADLAGFAVKYSDAVILGSENIPQEVTGACQDLGLPVLPYREESFTDGSYIDDYNSFYDQL</sequence>
<keyword evidence="3" id="KW-0328">Glycosyltransferase</keyword>
<protein>
    <recommendedName>
        <fullName evidence="2">starch synthase</fullName>
        <ecNumber evidence="2">2.4.1.21</ecNumber>
    </recommendedName>
</protein>
<evidence type="ECO:0000256" key="4">
    <source>
        <dbReference type="ARBA" id="ARBA00022679"/>
    </source>
</evidence>
<dbReference type="PANTHER" id="PTHR45825">
    <property type="entry name" value="GRANULE-BOUND STARCH SYNTHASE 1, CHLOROPLASTIC/AMYLOPLASTIC"/>
    <property type="match status" value="1"/>
</dbReference>
<keyword evidence="4" id="KW-0808">Transferase</keyword>
<evidence type="ECO:0000256" key="1">
    <source>
        <dbReference type="ARBA" id="ARBA00001478"/>
    </source>
</evidence>
<evidence type="ECO:0000259" key="5">
    <source>
        <dbReference type="Pfam" id="PF08323"/>
    </source>
</evidence>
<organism evidence="6 7">
    <name type="scientific">Candidatus Cryptobacteroides avicola</name>
    <dbReference type="NCBI Taxonomy" id="2840757"/>
    <lineage>
        <taxon>Bacteria</taxon>
        <taxon>Pseudomonadati</taxon>
        <taxon>Bacteroidota</taxon>
        <taxon>Bacteroidia</taxon>
        <taxon>Bacteroidales</taxon>
        <taxon>Candidatus Cryptobacteroides</taxon>
    </lineage>
</organism>
<proteinExistence type="predicted"/>
<dbReference type="Proteomes" id="UP000725002">
    <property type="component" value="Unassembled WGS sequence"/>
</dbReference>
<comment type="catalytic activity">
    <reaction evidence="1">
        <text>[(1-&gt;4)-alpha-D-glucosyl](n) + ADP-alpha-D-glucose = [(1-&gt;4)-alpha-D-glucosyl](n+1) + ADP + H(+)</text>
        <dbReference type="Rhea" id="RHEA:18189"/>
        <dbReference type="Rhea" id="RHEA-COMP:9584"/>
        <dbReference type="Rhea" id="RHEA-COMP:9587"/>
        <dbReference type="ChEBI" id="CHEBI:15378"/>
        <dbReference type="ChEBI" id="CHEBI:15444"/>
        <dbReference type="ChEBI" id="CHEBI:57498"/>
        <dbReference type="ChEBI" id="CHEBI:456216"/>
        <dbReference type="EC" id="2.4.1.21"/>
    </reaction>
</comment>
<dbReference type="GO" id="GO:0009011">
    <property type="term" value="F:alpha-1,4-glucan glucosyltransferase (ADP-glucose donor) activity"/>
    <property type="evidence" value="ECO:0007669"/>
    <property type="project" value="UniProtKB-EC"/>
</dbReference>
<evidence type="ECO:0000256" key="3">
    <source>
        <dbReference type="ARBA" id="ARBA00022676"/>
    </source>
</evidence>
<dbReference type="InterPro" id="IPR013534">
    <property type="entry name" value="Starch_synth_cat_dom"/>
</dbReference>
<dbReference type="SUPFAM" id="SSF53756">
    <property type="entry name" value="UDP-Glycosyltransferase/glycogen phosphorylase"/>
    <property type="match status" value="1"/>
</dbReference>
<comment type="caution">
    <text evidence="6">The sequence shown here is derived from an EMBL/GenBank/DDBJ whole genome shotgun (WGS) entry which is preliminary data.</text>
</comment>
<dbReference type="EMBL" id="JADILV010000084">
    <property type="protein sequence ID" value="MBO8484749.1"/>
    <property type="molecule type" value="Genomic_DNA"/>
</dbReference>
<dbReference type="EC" id="2.4.1.21" evidence="2"/>